<gene>
    <name evidence="4" type="ORF">GCM10008933_32900</name>
</gene>
<dbReference type="Pfam" id="PF20434">
    <property type="entry name" value="BD-FAE"/>
    <property type="match status" value="1"/>
</dbReference>
<dbReference type="SUPFAM" id="SSF53474">
    <property type="entry name" value="alpha/beta-Hydrolases"/>
    <property type="match status" value="1"/>
</dbReference>
<feature type="domain" description="BD-FAE-like" evidence="3">
    <location>
        <begin position="150"/>
        <end position="359"/>
    </location>
</feature>
<dbReference type="InterPro" id="IPR050300">
    <property type="entry name" value="GDXG_lipolytic_enzyme"/>
</dbReference>
<evidence type="ECO:0000259" key="3">
    <source>
        <dbReference type="Pfam" id="PF20434"/>
    </source>
</evidence>
<reference evidence="4 5" key="1">
    <citation type="journal article" date="2019" name="Int. J. Syst. Evol. Microbiol.">
        <title>The Global Catalogue of Microorganisms (GCM) 10K type strain sequencing project: providing services to taxonomists for standard genome sequencing and annotation.</title>
        <authorList>
            <consortium name="The Broad Institute Genomics Platform"/>
            <consortium name="The Broad Institute Genome Sequencing Center for Infectious Disease"/>
            <person name="Wu L."/>
            <person name="Ma J."/>
        </authorList>
    </citation>
    <scope>NUCLEOTIDE SEQUENCE [LARGE SCALE GENOMIC DNA]</scope>
    <source>
        <strain evidence="4 5">JCM 12774</strain>
    </source>
</reference>
<dbReference type="Proteomes" id="UP001500340">
    <property type="component" value="Unassembled WGS sequence"/>
</dbReference>
<keyword evidence="2" id="KW-0812">Transmembrane</keyword>
<evidence type="ECO:0000313" key="4">
    <source>
        <dbReference type="EMBL" id="GAA0399746.1"/>
    </source>
</evidence>
<dbReference type="EMBL" id="BAAACX010000015">
    <property type="protein sequence ID" value="GAA0399746.1"/>
    <property type="molecule type" value="Genomic_DNA"/>
</dbReference>
<name>A0ABN0YLM1_9BACL</name>
<keyword evidence="2" id="KW-0472">Membrane</keyword>
<dbReference type="RefSeq" id="WP_343862971.1">
    <property type="nucleotide sequence ID" value="NZ_BAAACX010000015.1"/>
</dbReference>
<keyword evidence="5" id="KW-1185">Reference proteome</keyword>
<dbReference type="InterPro" id="IPR049492">
    <property type="entry name" value="BD-FAE-like_dom"/>
</dbReference>
<accession>A0ABN0YLM1</accession>
<dbReference type="InterPro" id="IPR029058">
    <property type="entry name" value="AB_hydrolase_fold"/>
</dbReference>
<evidence type="ECO:0000313" key="5">
    <source>
        <dbReference type="Proteomes" id="UP001500340"/>
    </source>
</evidence>
<feature type="transmembrane region" description="Helical" evidence="2">
    <location>
        <begin position="20"/>
        <end position="40"/>
    </location>
</feature>
<comment type="caution">
    <text evidence="4">The sequence shown here is derived from an EMBL/GenBank/DDBJ whole genome shotgun (WGS) entry which is preliminary data.</text>
</comment>
<keyword evidence="1" id="KW-0378">Hydrolase</keyword>
<dbReference type="PANTHER" id="PTHR48081">
    <property type="entry name" value="AB HYDROLASE SUPERFAMILY PROTEIN C4A8.06C"/>
    <property type="match status" value="1"/>
</dbReference>
<dbReference type="Gene3D" id="3.40.50.1820">
    <property type="entry name" value="alpha/beta hydrolase"/>
    <property type="match status" value="1"/>
</dbReference>
<keyword evidence="2" id="KW-1133">Transmembrane helix</keyword>
<evidence type="ECO:0000256" key="2">
    <source>
        <dbReference type="SAM" id="Phobius"/>
    </source>
</evidence>
<protein>
    <recommendedName>
        <fullName evidence="3">BD-FAE-like domain-containing protein</fullName>
    </recommendedName>
</protein>
<sequence length="404" mass="44793">MKENASLEYSKSKWTIVRIFRTFFLVLCWIIVVPITLLVLGAHANFIPYLGTIGTTIASVISWVLVLSLLIGLLVGWFWIQNRNRASLILSIMALLSCVGCLIISGRMIATANDNGAHINLFQTLKPAVSTDISEETVVYSSYDNEPLKLEIYRPLTGNSNEQHPVLMYVHGGGWIMGSRLDHQSDMRWFAEQGWLVISVDYTLSTKERNLWDITEGQIACAMTWAGQNAKNYGGDISRFAMIGDSAGGNLVLNTSYQANQGTLKSASGGEVPKVVAVSTIYPVVDPSSFYNNPNELFGSAGRNMIESYIGGAPNQYPERYKAIQSDTHITPYAPPTFILVGERDHLVPPKATYDFTEKVRKAGVDIKQVIMPYSDHGFDLIHGSIGSQTFLQLSQQWFKQHGL</sequence>
<feature type="transmembrane region" description="Helical" evidence="2">
    <location>
        <begin position="60"/>
        <end position="80"/>
    </location>
</feature>
<feature type="transmembrane region" description="Helical" evidence="2">
    <location>
        <begin position="87"/>
        <end position="110"/>
    </location>
</feature>
<proteinExistence type="predicted"/>
<evidence type="ECO:0000256" key="1">
    <source>
        <dbReference type="ARBA" id="ARBA00022801"/>
    </source>
</evidence>
<organism evidence="4 5">
    <name type="scientific">Paenibacillus motobuensis</name>
    <dbReference type="NCBI Taxonomy" id="295324"/>
    <lineage>
        <taxon>Bacteria</taxon>
        <taxon>Bacillati</taxon>
        <taxon>Bacillota</taxon>
        <taxon>Bacilli</taxon>
        <taxon>Bacillales</taxon>
        <taxon>Paenibacillaceae</taxon>
        <taxon>Paenibacillus</taxon>
    </lineage>
</organism>